<dbReference type="EMBL" id="BAABAK010000004">
    <property type="protein sequence ID" value="GAA3959241.1"/>
    <property type="molecule type" value="Genomic_DNA"/>
</dbReference>
<comment type="caution">
    <text evidence="2">The sequence shown here is derived from an EMBL/GenBank/DDBJ whole genome shotgun (WGS) entry which is preliminary data.</text>
</comment>
<organism evidence="2 3">
    <name type="scientific">Pedobacter ginsengiterrae</name>
    <dbReference type="NCBI Taxonomy" id="871696"/>
    <lineage>
        <taxon>Bacteria</taxon>
        <taxon>Pseudomonadati</taxon>
        <taxon>Bacteroidota</taxon>
        <taxon>Sphingobacteriia</taxon>
        <taxon>Sphingobacteriales</taxon>
        <taxon>Sphingobacteriaceae</taxon>
        <taxon>Pedobacter</taxon>
    </lineage>
</organism>
<proteinExistence type="predicted"/>
<sequence length="185" mass="21482">MFLCLNNKITKLQTPKKNIINMELKDEIGQFAVRIKKMLPQVQSEDLTRNALVMPFIQILGYDVFNPSEVQSEAVLDFGVKKSKKVDYTIMKDGEPAILVECKHHEDSLDIHDSRLSKYFRKTKAKYGLLTNGLVYRFYTEKMVRSKKNQEPLFEFNIKDTKAATIAKLLEEHKDYFNVKQNVAS</sequence>
<feature type="domain" description="Type I restriction enzyme R protein N-terminal" evidence="1">
    <location>
        <begin position="45"/>
        <end position="143"/>
    </location>
</feature>
<dbReference type="Proteomes" id="UP001501081">
    <property type="component" value="Unassembled WGS sequence"/>
</dbReference>
<keyword evidence="3" id="KW-1185">Reference proteome</keyword>
<protein>
    <recommendedName>
        <fullName evidence="1">Type I restriction enzyme R protein N-terminal domain-containing protein</fullName>
    </recommendedName>
</protein>
<gene>
    <name evidence="2" type="ORF">GCM10022246_10890</name>
</gene>
<dbReference type="Pfam" id="PF13588">
    <property type="entry name" value="HSDR_N_2"/>
    <property type="match status" value="1"/>
</dbReference>
<reference evidence="3" key="1">
    <citation type="journal article" date="2019" name="Int. J. Syst. Evol. Microbiol.">
        <title>The Global Catalogue of Microorganisms (GCM) 10K type strain sequencing project: providing services to taxonomists for standard genome sequencing and annotation.</title>
        <authorList>
            <consortium name="The Broad Institute Genomics Platform"/>
            <consortium name="The Broad Institute Genome Sequencing Center for Infectious Disease"/>
            <person name="Wu L."/>
            <person name="Ma J."/>
        </authorList>
    </citation>
    <scope>NUCLEOTIDE SEQUENCE [LARGE SCALE GENOMIC DNA]</scope>
    <source>
        <strain evidence="3">JCM 17338</strain>
    </source>
</reference>
<evidence type="ECO:0000313" key="2">
    <source>
        <dbReference type="EMBL" id="GAA3959241.1"/>
    </source>
</evidence>
<evidence type="ECO:0000259" key="1">
    <source>
        <dbReference type="Pfam" id="PF13588"/>
    </source>
</evidence>
<evidence type="ECO:0000313" key="3">
    <source>
        <dbReference type="Proteomes" id="UP001501081"/>
    </source>
</evidence>
<name>A0ABP7P3L9_9SPHI</name>
<dbReference type="InterPro" id="IPR029464">
    <property type="entry name" value="HSDR_N"/>
</dbReference>
<accession>A0ABP7P3L9</accession>